<dbReference type="Pfam" id="PF01638">
    <property type="entry name" value="HxlR"/>
    <property type="match status" value="1"/>
</dbReference>
<sequence>MHRTSFAEMHCSIGQSLERVGEWWSPLIVRDLYLGLHRFDDIAENLGISRNLLTRRFEALIADGIVERRAYQERPLRHEYHLTAAGRELVPVLMALMAWGDKWATPPGGPPVRLVHDECGHQFTPQVCCSECTKPVTATSVTAMSGPGAASGPGTKVLARRNELAAHQPDTEQ</sequence>
<evidence type="ECO:0000256" key="3">
    <source>
        <dbReference type="ARBA" id="ARBA00023163"/>
    </source>
</evidence>
<evidence type="ECO:0000259" key="5">
    <source>
        <dbReference type="PROSITE" id="PS51118"/>
    </source>
</evidence>
<evidence type="ECO:0000256" key="1">
    <source>
        <dbReference type="ARBA" id="ARBA00023015"/>
    </source>
</evidence>
<accession>A0ABX8RH95</accession>
<dbReference type="PROSITE" id="PS51118">
    <property type="entry name" value="HTH_HXLR"/>
    <property type="match status" value="1"/>
</dbReference>
<dbReference type="Proteomes" id="UP000694257">
    <property type="component" value="Chromosome"/>
</dbReference>
<evidence type="ECO:0000313" key="7">
    <source>
        <dbReference type="Proteomes" id="UP000694257"/>
    </source>
</evidence>
<dbReference type="InterPro" id="IPR002577">
    <property type="entry name" value="HTH_HxlR"/>
</dbReference>
<gene>
    <name evidence="6" type="ORF">KV110_24185</name>
</gene>
<keyword evidence="1" id="KW-0805">Transcription regulation</keyword>
<keyword evidence="7" id="KW-1185">Reference proteome</keyword>
<feature type="compositionally biased region" description="Low complexity" evidence="4">
    <location>
        <begin position="145"/>
        <end position="154"/>
    </location>
</feature>
<evidence type="ECO:0000256" key="2">
    <source>
        <dbReference type="ARBA" id="ARBA00023125"/>
    </source>
</evidence>
<name>A0ABX8RH95_NOCIO</name>
<dbReference type="PANTHER" id="PTHR33204">
    <property type="entry name" value="TRANSCRIPTIONAL REGULATOR, MARR FAMILY"/>
    <property type="match status" value="1"/>
</dbReference>
<feature type="region of interest" description="Disordered" evidence="4">
    <location>
        <begin position="144"/>
        <end position="173"/>
    </location>
</feature>
<proteinExistence type="predicted"/>
<evidence type="ECO:0000313" key="6">
    <source>
        <dbReference type="EMBL" id="QXN88686.1"/>
    </source>
</evidence>
<reference evidence="6 7" key="1">
    <citation type="submission" date="2021-07" db="EMBL/GenBank/DDBJ databases">
        <title>Whole Genome Sequence of Nocardia Iowensis.</title>
        <authorList>
            <person name="Lamm A."/>
            <person name="Collins-Fairclough A.M."/>
            <person name="Bunk B."/>
            <person name="Sproer C."/>
        </authorList>
    </citation>
    <scope>NUCLEOTIDE SEQUENCE [LARGE SCALE GENOMIC DNA]</scope>
    <source>
        <strain evidence="6 7">NRRL 5646</strain>
    </source>
</reference>
<dbReference type="PANTHER" id="PTHR33204:SF18">
    <property type="entry name" value="TRANSCRIPTIONAL REGULATORY PROTEIN"/>
    <property type="match status" value="1"/>
</dbReference>
<feature type="domain" description="HTH hxlR-type" evidence="5">
    <location>
        <begin position="11"/>
        <end position="108"/>
    </location>
</feature>
<dbReference type="EMBL" id="CP078145">
    <property type="protein sequence ID" value="QXN88686.1"/>
    <property type="molecule type" value="Genomic_DNA"/>
</dbReference>
<keyword evidence="2" id="KW-0238">DNA-binding</keyword>
<dbReference type="RefSeq" id="WP_218469569.1">
    <property type="nucleotide sequence ID" value="NZ_BAABJN010000011.1"/>
</dbReference>
<keyword evidence="3" id="KW-0804">Transcription</keyword>
<organism evidence="6 7">
    <name type="scientific">Nocardia iowensis</name>
    <dbReference type="NCBI Taxonomy" id="204891"/>
    <lineage>
        <taxon>Bacteria</taxon>
        <taxon>Bacillati</taxon>
        <taxon>Actinomycetota</taxon>
        <taxon>Actinomycetes</taxon>
        <taxon>Mycobacteriales</taxon>
        <taxon>Nocardiaceae</taxon>
        <taxon>Nocardia</taxon>
    </lineage>
</organism>
<evidence type="ECO:0000256" key="4">
    <source>
        <dbReference type="SAM" id="MobiDB-lite"/>
    </source>
</evidence>
<protein>
    <submittedName>
        <fullName evidence="6">Helix-turn-helix transcriptional regulator</fullName>
    </submittedName>
</protein>